<gene>
    <name evidence="1" type="ORF">CBRE1094_LOCUS85</name>
</gene>
<evidence type="ECO:0000313" key="1">
    <source>
        <dbReference type="EMBL" id="CAD9388177.1"/>
    </source>
</evidence>
<reference evidence="1" key="1">
    <citation type="submission" date="2021-01" db="EMBL/GenBank/DDBJ databases">
        <authorList>
            <person name="Corre E."/>
            <person name="Pelletier E."/>
            <person name="Niang G."/>
            <person name="Scheremetjew M."/>
            <person name="Finn R."/>
            <person name="Kale V."/>
            <person name="Holt S."/>
            <person name="Cochrane G."/>
            <person name="Meng A."/>
            <person name="Brown T."/>
            <person name="Cohen L."/>
        </authorList>
    </citation>
    <scope>NUCLEOTIDE SEQUENCE</scope>
    <source>
        <strain evidence="1">UTEX LB 985</strain>
    </source>
</reference>
<dbReference type="AlphaFoldDB" id="A0A7S2B740"/>
<sequence>MASGSNRTQRSHGTMLHIADAAHCCDWRTFEQGQLSISKGYSLQQCQDHCMSTPGCKYLSHAYDWDGVCALCARCRLYSFGNAMMYSAWRRASSRTSTFEVESLLVTHTAEDALNAISKQESGCTNNGQWRRGEDSCVYKTQATDAKLSADGAAYSYFHFLVDFIPRLTFAVQRDRCTKATLLVPGWWPLADRFRLTARNPSWSTLAWFSWLFNGIGAGAHRGHD</sequence>
<dbReference type="EMBL" id="HBGU01000171">
    <property type="protein sequence ID" value="CAD9388177.1"/>
    <property type="molecule type" value="Transcribed_RNA"/>
</dbReference>
<name>A0A7S2B740_9EUKA</name>
<accession>A0A7S2B740</accession>
<protein>
    <submittedName>
        <fullName evidence="1">Uncharacterized protein</fullName>
    </submittedName>
</protein>
<organism evidence="1">
    <name type="scientific">Haptolina brevifila</name>
    <dbReference type="NCBI Taxonomy" id="156173"/>
    <lineage>
        <taxon>Eukaryota</taxon>
        <taxon>Haptista</taxon>
        <taxon>Haptophyta</taxon>
        <taxon>Prymnesiophyceae</taxon>
        <taxon>Prymnesiales</taxon>
        <taxon>Prymnesiaceae</taxon>
        <taxon>Haptolina</taxon>
    </lineage>
</organism>
<proteinExistence type="predicted"/>